<evidence type="ECO:0000256" key="1">
    <source>
        <dbReference type="PIRSR" id="PIRSR001221-1"/>
    </source>
</evidence>
<organism evidence="3 4">
    <name type="scientific">Leptosia nina</name>
    <dbReference type="NCBI Taxonomy" id="320188"/>
    <lineage>
        <taxon>Eukaryota</taxon>
        <taxon>Metazoa</taxon>
        <taxon>Ecdysozoa</taxon>
        <taxon>Arthropoda</taxon>
        <taxon>Hexapoda</taxon>
        <taxon>Insecta</taxon>
        <taxon>Pterygota</taxon>
        <taxon>Neoptera</taxon>
        <taxon>Endopterygota</taxon>
        <taxon>Lepidoptera</taxon>
        <taxon>Glossata</taxon>
        <taxon>Ditrysia</taxon>
        <taxon>Papilionoidea</taxon>
        <taxon>Pieridae</taxon>
        <taxon>Pierinae</taxon>
        <taxon>Leptosia</taxon>
    </lineage>
</organism>
<sequence>MMDCNMDVDISTPVSAKIANGLRIFLAATFWCFARLLSFCRRKRIPAISDTILKLPAIEVARRIRHQEITSVAVLRACMKRISEVNSTLNCFIADRFEAALAEAKEADALIQSGTKTSEQLQLEKPFLGVPFTTKDSICVKGLPASCGIYAKRDNIATEDAEVIKLLRDKGAIIIGLTNVPELCMWWETYNTIYGRTNNPYDTTRIVGGSSGGEGSLQGAGGSCFGIGSDIGGSIRMPAYFNGIFGHKATRKTISNKGNFPAVRTDQEDSCLGIGPMTRFAVDLKPILKIISDAKSKDLKLDQPVEVGKLNVFYQVNSNAPLCDTVDSEVESALMKVVDYLNVKYNTQAKKRDIKLLKQAANIWFASVASEESVTSYLLGDVGKCGIFKEIIKNIFGCSKHTFVPLAMGLIVKVDLKSEEYRTFIELGQRLESLFKNMLGDDGVFLFPTHPTAALFHSEPLFRPFNFSYTSVFNTLGFPATTVPLGLNRQGVPIGVQVVANHYNDRLCLAVAEELEKAFGGWSEPQTK</sequence>
<feature type="active site" description="Acyl-ester intermediate" evidence="1">
    <location>
        <position position="234"/>
    </location>
</feature>
<evidence type="ECO:0000313" key="3">
    <source>
        <dbReference type="EMBL" id="CAK1555766.1"/>
    </source>
</evidence>
<dbReference type="Proteomes" id="UP001497472">
    <property type="component" value="Unassembled WGS sequence"/>
</dbReference>
<dbReference type="InterPro" id="IPR036928">
    <property type="entry name" value="AS_sf"/>
</dbReference>
<keyword evidence="4" id="KW-1185">Reference proteome</keyword>
<dbReference type="PANTHER" id="PTHR43372:SF4">
    <property type="entry name" value="FATTY-ACID AMIDE HYDROLASE 2"/>
    <property type="match status" value="1"/>
</dbReference>
<evidence type="ECO:0000313" key="4">
    <source>
        <dbReference type="Proteomes" id="UP001497472"/>
    </source>
</evidence>
<dbReference type="AlphaFoldDB" id="A0AAV1K1Z3"/>
<dbReference type="EMBL" id="CAVLEF010000280">
    <property type="protein sequence ID" value="CAK1555766.1"/>
    <property type="molecule type" value="Genomic_DNA"/>
</dbReference>
<protein>
    <recommendedName>
        <fullName evidence="2">Amidase domain-containing protein</fullName>
    </recommendedName>
</protein>
<dbReference type="Pfam" id="PF01425">
    <property type="entry name" value="Amidase"/>
    <property type="match status" value="1"/>
</dbReference>
<feature type="domain" description="Amidase" evidence="2">
    <location>
        <begin position="74"/>
        <end position="509"/>
    </location>
</feature>
<dbReference type="PIRSF" id="PIRSF001221">
    <property type="entry name" value="Amidase_fungi"/>
    <property type="match status" value="1"/>
</dbReference>
<dbReference type="Gene3D" id="3.90.1300.10">
    <property type="entry name" value="Amidase signature (AS) domain"/>
    <property type="match status" value="1"/>
</dbReference>
<dbReference type="InterPro" id="IPR052739">
    <property type="entry name" value="FAAH2"/>
</dbReference>
<dbReference type="InterPro" id="IPR023631">
    <property type="entry name" value="Amidase_dom"/>
</dbReference>
<feature type="active site" description="Charge relay system" evidence="1">
    <location>
        <position position="210"/>
    </location>
</feature>
<gene>
    <name evidence="3" type="ORF">LNINA_LOCUS14555</name>
</gene>
<accession>A0AAV1K1Z3</accession>
<comment type="caution">
    <text evidence="3">The sequence shown here is derived from an EMBL/GenBank/DDBJ whole genome shotgun (WGS) entry which is preliminary data.</text>
</comment>
<feature type="active site" description="Charge relay system" evidence="1">
    <location>
        <position position="135"/>
    </location>
</feature>
<dbReference type="SUPFAM" id="SSF75304">
    <property type="entry name" value="Amidase signature (AS) enzymes"/>
    <property type="match status" value="1"/>
</dbReference>
<dbReference type="PANTHER" id="PTHR43372">
    <property type="entry name" value="FATTY-ACID AMIDE HYDROLASE"/>
    <property type="match status" value="1"/>
</dbReference>
<proteinExistence type="predicted"/>
<dbReference type="GO" id="GO:0012505">
    <property type="term" value="C:endomembrane system"/>
    <property type="evidence" value="ECO:0007669"/>
    <property type="project" value="TreeGrafter"/>
</dbReference>
<evidence type="ECO:0000259" key="2">
    <source>
        <dbReference type="Pfam" id="PF01425"/>
    </source>
</evidence>
<reference evidence="3 4" key="1">
    <citation type="submission" date="2023-11" db="EMBL/GenBank/DDBJ databases">
        <authorList>
            <person name="Okamura Y."/>
        </authorList>
    </citation>
    <scope>NUCLEOTIDE SEQUENCE [LARGE SCALE GENOMIC DNA]</scope>
</reference>
<name>A0AAV1K1Z3_9NEOP</name>